<dbReference type="OrthoDB" id="2107885at2759"/>
<name>M3D2Z7_SPHMS</name>
<feature type="transmembrane region" description="Helical" evidence="1">
    <location>
        <begin position="233"/>
        <end position="258"/>
    </location>
</feature>
<gene>
    <name evidence="2" type="ORF">SEPMUDRAFT_149224</name>
</gene>
<evidence type="ECO:0000313" key="3">
    <source>
        <dbReference type="Proteomes" id="UP000016931"/>
    </source>
</evidence>
<dbReference type="AlphaFoldDB" id="M3D2Z7"/>
<dbReference type="eggNOG" id="ENOG502SH72">
    <property type="taxonomic scope" value="Eukaryota"/>
</dbReference>
<feature type="transmembrane region" description="Helical" evidence="1">
    <location>
        <begin position="168"/>
        <end position="191"/>
    </location>
</feature>
<dbReference type="PANTHER" id="PTHR34292:SF1">
    <property type="entry name" value="OUTER SPORE WALL PROTEIN RRT8"/>
    <property type="match status" value="1"/>
</dbReference>
<keyword evidence="3" id="KW-1185">Reference proteome</keyword>
<keyword evidence="1" id="KW-1133">Transmembrane helix</keyword>
<dbReference type="EMBL" id="KB456264">
    <property type="protein sequence ID" value="EMF12600.1"/>
    <property type="molecule type" value="Genomic_DNA"/>
</dbReference>
<dbReference type="RefSeq" id="XP_016760721.1">
    <property type="nucleotide sequence ID" value="XM_016905426.1"/>
</dbReference>
<keyword evidence="1" id="KW-0472">Membrane</keyword>
<reference evidence="2 3" key="1">
    <citation type="journal article" date="2012" name="PLoS Pathog.">
        <title>Diverse lifestyles and strategies of plant pathogenesis encoded in the genomes of eighteen Dothideomycetes fungi.</title>
        <authorList>
            <person name="Ohm R.A."/>
            <person name="Feau N."/>
            <person name="Henrissat B."/>
            <person name="Schoch C.L."/>
            <person name="Horwitz B.A."/>
            <person name="Barry K.W."/>
            <person name="Condon B.J."/>
            <person name="Copeland A.C."/>
            <person name="Dhillon B."/>
            <person name="Glaser F."/>
            <person name="Hesse C.N."/>
            <person name="Kosti I."/>
            <person name="LaButti K."/>
            <person name="Lindquist E.A."/>
            <person name="Lucas S."/>
            <person name="Salamov A.A."/>
            <person name="Bradshaw R.E."/>
            <person name="Ciuffetti L."/>
            <person name="Hamelin R.C."/>
            <person name="Kema G.H.J."/>
            <person name="Lawrence C."/>
            <person name="Scott J.A."/>
            <person name="Spatafora J.W."/>
            <person name="Turgeon B.G."/>
            <person name="de Wit P.J.G.M."/>
            <person name="Zhong S."/>
            <person name="Goodwin S.B."/>
            <person name="Grigoriev I.V."/>
        </authorList>
    </citation>
    <scope>NUCLEOTIDE SEQUENCE [LARGE SCALE GENOMIC DNA]</scope>
    <source>
        <strain evidence="2 3">SO2202</strain>
    </source>
</reference>
<dbReference type="STRING" id="692275.M3D2Z7"/>
<organism evidence="2 3">
    <name type="scientific">Sphaerulina musiva (strain SO2202)</name>
    <name type="common">Poplar stem canker fungus</name>
    <name type="synonym">Septoria musiva</name>
    <dbReference type="NCBI Taxonomy" id="692275"/>
    <lineage>
        <taxon>Eukaryota</taxon>
        <taxon>Fungi</taxon>
        <taxon>Dikarya</taxon>
        <taxon>Ascomycota</taxon>
        <taxon>Pezizomycotina</taxon>
        <taxon>Dothideomycetes</taxon>
        <taxon>Dothideomycetidae</taxon>
        <taxon>Mycosphaerellales</taxon>
        <taxon>Mycosphaerellaceae</taxon>
        <taxon>Sphaerulina</taxon>
    </lineage>
</organism>
<dbReference type="GO" id="GO:0005811">
    <property type="term" value="C:lipid droplet"/>
    <property type="evidence" value="ECO:0007669"/>
    <property type="project" value="TreeGrafter"/>
</dbReference>
<dbReference type="OMA" id="REFWPLF"/>
<dbReference type="Proteomes" id="UP000016931">
    <property type="component" value="Unassembled WGS sequence"/>
</dbReference>
<dbReference type="GeneID" id="27902563"/>
<dbReference type="HOGENOM" id="CLU_062645_0_1_1"/>
<protein>
    <recommendedName>
        <fullName evidence="4">EI24-domain-containing protein</fullName>
    </recommendedName>
</protein>
<proteinExistence type="predicted"/>
<feature type="transmembrane region" description="Helical" evidence="1">
    <location>
        <begin position="48"/>
        <end position="77"/>
    </location>
</feature>
<keyword evidence="1" id="KW-0812">Transmembrane</keyword>
<feature type="transmembrane region" description="Helical" evidence="1">
    <location>
        <begin position="83"/>
        <end position="103"/>
    </location>
</feature>
<accession>M3D2Z7</accession>
<dbReference type="InterPro" id="IPR052786">
    <property type="entry name" value="Spore_wall_assembly"/>
</dbReference>
<sequence>MATASASRTEPLRHFVRANFSPAFLYPLKGIWYFATHRYLHTLLQSRLIPLTLLSTCVLAILFLTAYLPLVAFLALFHTRGSAWVNATFFLLGVGAVIIQLLFEGMLVDHTQVDVYDAVLVGEGYEHLVKNRRTVSDDINESDPYKRLGTRDKGAAFSPFSVRQIIELLFLLPLNLVPFAGVPLFLVLTGYRAGPLLNWRYFQLKRFDSKQRKQFIKTKARRWEYMWYGTVHITLQLIPVLAMLFLLTTAAGSALWSVQLEQRLQQSQLVQQSEEDDEPPAYTDEP</sequence>
<evidence type="ECO:0000256" key="1">
    <source>
        <dbReference type="SAM" id="Phobius"/>
    </source>
</evidence>
<dbReference type="PANTHER" id="PTHR34292">
    <property type="entry name" value="OUTER SPORE WALL PROTEIN LDS1"/>
    <property type="match status" value="1"/>
</dbReference>
<dbReference type="GO" id="GO:0005619">
    <property type="term" value="C:ascospore wall"/>
    <property type="evidence" value="ECO:0007669"/>
    <property type="project" value="TreeGrafter"/>
</dbReference>
<evidence type="ECO:0000313" key="2">
    <source>
        <dbReference type="EMBL" id="EMF12600.1"/>
    </source>
</evidence>
<dbReference type="GO" id="GO:0005628">
    <property type="term" value="C:prospore membrane"/>
    <property type="evidence" value="ECO:0007669"/>
    <property type="project" value="TreeGrafter"/>
</dbReference>
<evidence type="ECO:0008006" key="4">
    <source>
        <dbReference type="Google" id="ProtNLM"/>
    </source>
</evidence>